<dbReference type="Proteomes" id="UP000054270">
    <property type="component" value="Unassembled WGS sequence"/>
</dbReference>
<feature type="region of interest" description="Disordered" evidence="1">
    <location>
        <begin position="260"/>
        <end position="309"/>
    </location>
</feature>
<accession>A0A0D2PDX0</accession>
<reference evidence="3" key="1">
    <citation type="submission" date="2014-04" db="EMBL/GenBank/DDBJ databases">
        <title>Evolutionary Origins and Diversification of the Mycorrhizal Mutualists.</title>
        <authorList>
            <consortium name="DOE Joint Genome Institute"/>
            <consortium name="Mycorrhizal Genomics Consortium"/>
            <person name="Kohler A."/>
            <person name="Kuo A."/>
            <person name="Nagy L.G."/>
            <person name="Floudas D."/>
            <person name="Copeland A."/>
            <person name="Barry K.W."/>
            <person name="Cichocki N."/>
            <person name="Veneault-Fourrey C."/>
            <person name="LaButti K."/>
            <person name="Lindquist E.A."/>
            <person name="Lipzen A."/>
            <person name="Lundell T."/>
            <person name="Morin E."/>
            <person name="Murat C."/>
            <person name="Riley R."/>
            <person name="Ohm R."/>
            <person name="Sun H."/>
            <person name="Tunlid A."/>
            <person name="Henrissat B."/>
            <person name="Grigoriev I.V."/>
            <person name="Hibbett D.S."/>
            <person name="Martin F."/>
        </authorList>
    </citation>
    <scope>NUCLEOTIDE SEQUENCE [LARGE SCALE GENOMIC DNA]</scope>
    <source>
        <strain evidence="3">FD-334 SS-4</strain>
    </source>
</reference>
<dbReference type="OMA" id="HMASVAN"/>
<feature type="compositionally biased region" description="Basic and acidic residues" evidence="1">
    <location>
        <begin position="443"/>
        <end position="464"/>
    </location>
</feature>
<feature type="region of interest" description="Disordered" evidence="1">
    <location>
        <begin position="1"/>
        <end position="59"/>
    </location>
</feature>
<evidence type="ECO:0000313" key="2">
    <source>
        <dbReference type="EMBL" id="KJA26731.1"/>
    </source>
</evidence>
<feature type="compositionally biased region" description="Low complexity" evidence="1">
    <location>
        <begin position="1"/>
        <end position="28"/>
    </location>
</feature>
<evidence type="ECO:0000313" key="3">
    <source>
        <dbReference type="Proteomes" id="UP000054270"/>
    </source>
</evidence>
<feature type="region of interest" description="Disordered" evidence="1">
    <location>
        <begin position="81"/>
        <end position="102"/>
    </location>
</feature>
<feature type="compositionally biased region" description="Low complexity" evidence="1">
    <location>
        <begin position="390"/>
        <end position="399"/>
    </location>
</feature>
<feature type="compositionally biased region" description="Basic and acidic residues" evidence="1">
    <location>
        <begin position="408"/>
        <end position="423"/>
    </location>
</feature>
<feature type="compositionally biased region" description="Polar residues" evidence="1">
    <location>
        <begin position="260"/>
        <end position="286"/>
    </location>
</feature>
<dbReference type="EMBL" id="KN817526">
    <property type="protein sequence ID" value="KJA26731.1"/>
    <property type="molecule type" value="Genomic_DNA"/>
</dbReference>
<dbReference type="STRING" id="945553.A0A0D2PDX0"/>
<keyword evidence="3" id="KW-1185">Reference proteome</keyword>
<gene>
    <name evidence="2" type="ORF">HYPSUDRAFT_63521</name>
</gene>
<evidence type="ECO:0000256" key="1">
    <source>
        <dbReference type="SAM" id="MobiDB-lite"/>
    </source>
</evidence>
<feature type="compositionally biased region" description="Polar residues" evidence="1">
    <location>
        <begin position="155"/>
        <end position="188"/>
    </location>
</feature>
<feature type="region of interest" description="Disordered" evidence="1">
    <location>
        <begin position="124"/>
        <end position="206"/>
    </location>
</feature>
<feature type="compositionally biased region" description="Basic and acidic residues" evidence="1">
    <location>
        <begin position="473"/>
        <end position="491"/>
    </location>
</feature>
<feature type="compositionally biased region" description="Low complexity" evidence="1">
    <location>
        <begin position="358"/>
        <end position="368"/>
    </location>
</feature>
<dbReference type="OrthoDB" id="2536714at2759"/>
<proteinExistence type="predicted"/>
<sequence length="650" mass="69411">MPTSASPPHSSPSLTESTSNSASNSSSSPPEPATPTRTSRRARYADLGRVPLHRRGTSKKYEALEDLLKEAGYKETRIFTPETERSEAHRDINGGLDDKRRSMKDGMDAVVGFLAGLIPSATASKVSLQSSSEPAYTTSPQEYSPPLSPLAQRYAQRNATQSSLDSLDATTPTNITSSIESLNDSAPNTAGRHSVSRSNSPAPTITHPSYLPPLIIRDASHAHQIRKQTSQNSIARPVNNNIVSPRPSRAGAYLRHMSSMQTMPERPNSTPVQSSTRPRIQLNDSEPGNYFGQRGNGEGETEDEPPLPPTWLESVARAVLFGGTGAHIGGPAKFALPDHPRHASGSASSKAPRVQVLRPTRSSLSQVSSRRRQPTTARSGLSDQTNTTYSSSGSGAAFLAPPPPLFSKIERGRAGHSEGEVSHTRVLCRSAPGSRRGSPIRGAAEDAREKLRERGREKRKKGDASRVPSLARTHTEGDIWARPRAVRRERSSGAWGGDAESGSDSFDATAPSSDDEDEGELTLARMLVPPKRQNSIKSLRRHLTADGGGPSGGAHGTLAGIAAQAGRSGVHIVSGGPPKVYPRRAKDAHMADDLELDGEAAQEWGAGWQRKGRGGRHAEDDDELEAALRFGSGRSSLGKRRTGFGAAWGS</sequence>
<feature type="region of interest" description="Disordered" evidence="1">
    <location>
        <begin position="331"/>
        <end position="533"/>
    </location>
</feature>
<dbReference type="AlphaFoldDB" id="A0A0D2PDX0"/>
<protein>
    <submittedName>
        <fullName evidence="2">Uncharacterized protein</fullName>
    </submittedName>
</protein>
<feature type="compositionally biased region" description="Polar residues" evidence="1">
    <location>
        <begin position="502"/>
        <end position="512"/>
    </location>
</feature>
<feature type="compositionally biased region" description="Polar residues" evidence="1">
    <location>
        <begin position="374"/>
        <end position="389"/>
    </location>
</feature>
<feature type="compositionally biased region" description="Polar residues" evidence="1">
    <location>
        <begin position="124"/>
        <end position="142"/>
    </location>
</feature>
<feature type="compositionally biased region" description="Polar residues" evidence="1">
    <location>
        <begin position="196"/>
        <end position="206"/>
    </location>
</feature>
<name>A0A0D2PDX0_HYPSF</name>
<organism evidence="2 3">
    <name type="scientific">Hypholoma sublateritium (strain FD-334 SS-4)</name>
    <dbReference type="NCBI Taxonomy" id="945553"/>
    <lineage>
        <taxon>Eukaryota</taxon>
        <taxon>Fungi</taxon>
        <taxon>Dikarya</taxon>
        <taxon>Basidiomycota</taxon>
        <taxon>Agaricomycotina</taxon>
        <taxon>Agaricomycetes</taxon>
        <taxon>Agaricomycetidae</taxon>
        <taxon>Agaricales</taxon>
        <taxon>Agaricineae</taxon>
        <taxon>Strophariaceae</taxon>
        <taxon>Hypholoma</taxon>
    </lineage>
</organism>